<evidence type="ECO:0000256" key="10">
    <source>
        <dbReference type="SAM" id="MobiDB-lite"/>
    </source>
</evidence>
<evidence type="ECO:0000256" key="7">
    <source>
        <dbReference type="ARBA" id="ARBA00023306"/>
    </source>
</evidence>
<evidence type="ECO:0000256" key="2">
    <source>
        <dbReference type="ARBA" id="ARBA00009008"/>
    </source>
</evidence>
<dbReference type="PANTHER" id="PTHR35794:SF2">
    <property type="entry name" value="CELL DIVISION PROTEIN DIVIVA"/>
    <property type="match status" value="1"/>
</dbReference>
<evidence type="ECO:0000256" key="6">
    <source>
        <dbReference type="ARBA" id="ARBA00023054"/>
    </source>
</evidence>
<evidence type="ECO:0000313" key="11">
    <source>
        <dbReference type="EMBL" id="SJM63360.1"/>
    </source>
</evidence>
<reference evidence="11 12" key="1">
    <citation type="submission" date="2017-02" db="EMBL/GenBank/DDBJ databases">
        <authorList>
            <person name="Peterson S.W."/>
        </authorList>
    </citation>
    <scope>NUCLEOTIDE SEQUENCE [LARGE SCALE GENOMIC DNA]</scope>
    <source>
        <strain evidence="11 12">LMG 22410</strain>
    </source>
</reference>
<sequence>MALSPDDLLTKRFEETRFRDGYDQEEVDDYLDEIATQWRELIAERDRLAAEVEQLKQGGAQPAAAEAPAAADEAQQSEAAQSAGLVEGSGAASNEFSPSADSSASLLAMAQRLHDEHVMSGEIRRDELISEAEGKRDLLISGAEANAQKINDDAQARKKQLAEEFEVTKGDLEQQRSDLQEKIDELKSFERDYRLRLRGYIESQLRDLDRTSSLGNVAEGDDTAADS</sequence>
<accession>A0A1R4G537</accession>
<dbReference type="InterPro" id="IPR019933">
    <property type="entry name" value="DivIVA_domain"/>
</dbReference>
<evidence type="ECO:0000256" key="8">
    <source>
        <dbReference type="ARBA" id="ARBA00031737"/>
    </source>
</evidence>
<protein>
    <recommendedName>
        <fullName evidence="3">Cell wall synthesis protein Wag31</fullName>
    </recommendedName>
    <alternativeName>
        <fullName evidence="8">Antigen 84</fullName>
    </alternativeName>
</protein>
<evidence type="ECO:0000256" key="9">
    <source>
        <dbReference type="SAM" id="Coils"/>
    </source>
</evidence>
<dbReference type="Proteomes" id="UP000195787">
    <property type="component" value="Unassembled WGS sequence"/>
</dbReference>
<keyword evidence="5 11" id="KW-0132">Cell division</keyword>
<keyword evidence="7" id="KW-0131">Cell cycle</keyword>
<comment type="subcellular location">
    <subcellularLocation>
        <location evidence="1">Cytoplasm</location>
    </subcellularLocation>
</comment>
<dbReference type="Pfam" id="PF05103">
    <property type="entry name" value="DivIVA"/>
    <property type="match status" value="1"/>
</dbReference>
<evidence type="ECO:0000313" key="12">
    <source>
        <dbReference type="Proteomes" id="UP000195787"/>
    </source>
</evidence>
<comment type="similarity">
    <text evidence="2">Belongs to the DivIVA family.</text>
</comment>
<dbReference type="PANTHER" id="PTHR35794">
    <property type="entry name" value="CELL DIVISION PROTEIN DIVIVA"/>
    <property type="match status" value="1"/>
</dbReference>
<feature type="compositionally biased region" description="Low complexity" evidence="10">
    <location>
        <begin position="57"/>
        <end position="84"/>
    </location>
</feature>
<gene>
    <name evidence="11" type="ORF">CZ674_08890</name>
</gene>
<organism evidence="11 12">
    <name type="scientific">Agrococcus casei LMG 22410</name>
    <dbReference type="NCBI Taxonomy" id="1255656"/>
    <lineage>
        <taxon>Bacteria</taxon>
        <taxon>Bacillati</taxon>
        <taxon>Actinomycetota</taxon>
        <taxon>Actinomycetes</taxon>
        <taxon>Micrococcales</taxon>
        <taxon>Microbacteriaceae</taxon>
        <taxon>Agrococcus</taxon>
    </lineage>
</organism>
<evidence type="ECO:0000256" key="4">
    <source>
        <dbReference type="ARBA" id="ARBA00022490"/>
    </source>
</evidence>
<evidence type="ECO:0000256" key="1">
    <source>
        <dbReference type="ARBA" id="ARBA00004496"/>
    </source>
</evidence>
<dbReference type="AlphaFoldDB" id="A0A1R4G537"/>
<proteinExistence type="inferred from homology"/>
<dbReference type="GO" id="GO:0005737">
    <property type="term" value="C:cytoplasm"/>
    <property type="evidence" value="ECO:0007669"/>
    <property type="project" value="UniProtKB-SubCell"/>
</dbReference>
<dbReference type="OrthoDB" id="9815492at2"/>
<feature type="region of interest" description="Disordered" evidence="10">
    <location>
        <begin position="53"/>
        <end position="102"/>
    </location>
</feature>
<keyword evidence="6 9" id="KW-0175">Coiled coil</keyword>
<evidence type="ECO:0000256" key="5">
    <source>
        <dbReference type="ARBA" id="ARBA00022618"/>
    </source>
</evidence>
<dbReference type="EMBL" id="FUHU01000038">
    <property type="protein sequence ID" value="SJM63360.1"/>
    <property type="molecule type" value="Genomic_DNA"/>
</dbReference>
<keyword evidence="12" id="KW-1185">Reference proteome</keyword>
<keyword evidence="4" id="KW-0963">Cytoplasm</keyword>
<name>A0A1R4G537_9MICO</name>
<feature type="compositionally biased region" description="Low complexity" evidence="10">
    <location>
        <begin position="92"/>
        <end position="102"/>
    </location>
</feature>
<dbReference type="GeneID" id="303173326"/>
<dbReference type="GO" id="GO:0051301">
    <property type="term" value="P:cell division"/>
    <property type="evidence" value="ECO:0007669"/>
    <property type="project" value="UniProtKB-KW"/>
</dbReference>
<dbReference type="RefSeq" id="WP_086992198.1">
    <property type="nucleotide sequence ID" value="NZ_FUHU01000038.1"/>
</dbReference>
<dbReference type="NCBIfam" id="TIGR03544">
    <property type="entry name" value="DivI1A_domain"/>
    <property type="match status" value="1"/>
</dbReference>
<dbReference type="InterPro" id="IPR007793">
    <property type="entry name" value="DivIVA_fam"/>
</dbReference>
<dbReference type="Gene3D" id="6.10.250.660">
    <property type="match status" value="1"/>
</dbReference>
<evidence type="ECO:0000256" key="3">
    <source>
        <dbReference type="ARBA" id="ARBA00018787"/>
    </source>
</evidence>
<feature type="coiled-coil region" evidence="9">
    <location>
        <begin position="144"/>
        <end position="192"/>
    </location>
</feature>